<protein>
    <submittedName>
        <fullName evidence="2">IQ calmodulin-binding motif-containing protein 1</fullName>
    </submittedName>
</protein>
<dbReference type="RefSeq" id="XP_031414841.1">
    <property type="nucleotide sequence ID" value="XM_031558981.2"/>
</dbReference>
<dbReference type="Pfam" id="PF00612">
    <property type="entry name" value="IQ"/>
    <property type="match status" value="2"/>
</dbReference>
<dbReference type="CDD" id="cd23767">
    <property type="entry name" value="IQCD"/>
    <property type="match status" value="2"/>
</dbReference>
<dbReference type="PROSITE" id="PS50096">
    <property type="entry name" value="IQ"/>
    <property type="match status" value="2"/>
</dbReference>
<dbReference type="GeneID" id="105907594"/>
<dbReference type="InterPro" id="IPR028765">
    <property type="entry name" value="IQCB1"/>
</dbReference>
<dbReference type="KEGG" id="char:105907594"/>
<dbReference type="CTD" id="9657"/>
<sequence>MNPDIQTMVTATKSKQEDGLEDVLRKLTECLGKKSLQVEEELETFKQDLFNHGILDYCATALKLNFIQINGGYKTAVQIADILSSCCVGIGNVNNCEVFYNKFLPLVANNLFSLADSLMMKALRDKSEAEMTRLFRKVMDSISWLLKARHHLIAYVLSSKHYESIQLSEDEDVAVVLLSLWLDLLGVKSSKVIEDIGDKALHVIMDDTVYKMSSFQNPVIGRSAVKILMYIVNHDNAMIKVIVKRYQGLAELAAKDWRGKGFDPVLDRLIGLLKSPPLRHTDTKGASAERVKAACVIQAAWRAHQTRRRLKKLPRAVTRLQRSFRERKRREEEQLERRRAEEGLRIQMQLRRQRANRLFRQRQLQLLEILPAAQVERYLGEVERQAALLIQRVWRGHRERRVFQQRKYHLKRHKAALTIQRAVLRFLKRQRAQKAHATPWTGLRKLTEAQRTELKREVDEYLSLHPSRRVSAERCRELHNSTQQTLRQWLSTGEDVQREEEHTQALLAQINTDIELLINAPSVKDSTPQDCQLFLSRSGPVTVRAKQCHSAMVQSATLPWWRRLTEESTHADLFRIHGDDDDFGEVDWEVARLYLGGVRDDAAAPE</sequence>
<dbReference type="PANTHER" id="PTHR15673:SF2">
    <property type="entry name" value="IQ CALMODULIN-BINDING MOTIF-CONTAINING PROTEIN 1"/>
    <property type="match status" value="1"/>
</dbReference>
<accession>A0A6P8ER77</accession>
<proteinExistence type="predicted"/>
<dbReference type="GO" id="GO:0005516">
    <property type="term" value="F:calmodulin binding"/>
    <property type="evidence" value="ECO:0007669"/>
    <property type="project" value="InterPro"/>
</dbReference>
<dbReference type="AlphaFoldDB" id="A0A6P8ER77"/>
<reference evidence="2" key="1">
    <citation type="submission" date="2025-08" db="UniProtKB">
        <authorList>
            <consortium name="RefSeq"/>
        </authorList>
    </citation>
    <scope>IDENTIFICATION</scope>
</reference>
<organism evidence="1 2">
    <name type="scientific">Clupea harengus</name>
    <name type="common">Atlantic herring</name>
    <dbReference type="NCBI Taxonomy" id="7950"/>
    <lineage>
        <taxon>Eukaryota</taxon>
        <taxon>Metazoa</taxon>
        <taxon>Chordata</taxon>
        <taxon>Craniata</taxon>
        <taxon>Vertebrata</taxon>
        <taxon>Euteleostomi</taxon>
        <taxon>Actinopterygii</taxon>
        <taxon>Neopterygii</taxon>
        <taxon>Teleostei</taxon>
        <taxon>Clupei</taxon>
        <taxon>Clupeiformes</taxon>
        <taxon>Clupeoidei</taxon>
        <taxon>Clupeidae</taxon>
        <taxon>Clupea</taxon>
    </lineage>
</organism>
<name>A0A6P8ER77_CLUHA</name>
<dbReference type="GO" id="GO:0060271">
    <property type="term" value="P:cilium assembly"/>
    <property type="evidence" value="ECO:0007669"/>
    <property type="project" value="InterPro"/>
</dbReference>
<gene>
    <name evidence="2" type="primary">iqcb1</name>
</gene>
<dbReference type="SMART" id="SM00015">
    <property type="entry name" value="IQ"/>
    <property type="match status" value="4"/>
</dbReference>
<keyword evidence="1" id="KW-1185">Reference proteome</keyword>
<dbReference type="Proteomes" id="UP000515152">
    <property type="component" value="Chromosome 21"/>
</dbReference>
<dbReference type="InterPro" id="IPR000048">
    <property type="entry name" value="IQ_motif_EF-hand-BS"/>
</dbReference>
<dbReference type="OrthoDB" id="8178106at2759"/>
<evidence type="ECO:0000313" key="1">
    <source>
        <dbReference type="Proteomes" id="UP000515152"/>
    </source>
</evidence>
<evidence type="ECO:0000313" key="2">
    <source>
        <dbReference type="RefSeq" id="XP_031414841.1"/>
    </source>
</evidence>
<dbReference type="Gene3D" id="1.20.5.190">
    <property type="match status" value="2"/>
</dbReference>
<dbReference type="GO" id="GO:0005929">
    <property type="term" value="C:cilium"/>
    <property type="evidence" value="ECO:0007669"/>
    <property type="project" value="TreeGrafter"/>
</dbReference>
<dbReference type="PANTHER" id="PTHR15673">
    <property type="entry name" value="IQ CALMODULIN-BINDING MOTIF CONTAINING PROTEIN 1"/>
    <property type="match status" value="1"/>
</dbReference>